<dbReference type="AlphaFoldDB" id="K3X3F4"/>
<name>K3X3F4_GLOUD</name>
<accession>K3X3F4</accession>
<dbReference type="Proteomes" id="UP000019132">
    <property type="component" value="Unassembled WGS sequence"/>
</dbReference>
<evidence type="ECO:0000256" key="1">
    <source>
        <dbReference type="SAM" id="MobiDB-lite"/>
    </source>
</evidence>
<dbReference type="eggNOG" id="KOG1843">
    <property type="taxonomic scope" value="Eukaryota"/>
</dbReference>
<dbReference type="Pfam" id="PF04366">
    <property type="entry name" value="Ysc84"/>
    <property type="match status" value="1"/>
</dbReference>
<reference evidence="4" key="1">
    <citation type="journal article" date="2010" name="Genome Biol.">
        <title>Genome sequence of the necrotrophic plant pathogen Pythium ultimum reveals original pathogenicity mechanisms and effector repertoire.</title>
        <authorList>
            <person name="Levesque C.A."/>
            <person name="Brouwer H."/>
            <person name="Cano L."/>
            <person name="Hamilton J.P."/>
            <person name="Holt C."/>
            <person name="Huitema E."/>
            <person name="Raffaele S."/>
            <person name="Robideau G.P."/>
            <person name="Thines M."/>
            <person name="Win J."/>
            <person name="Zerillo M.M."/>
            <person name="Beakes G.W."/>
            <person name="Boore J.L."/>
            <person name="Busam D."/>
            <person name="Dumas B."/>
            <person name="Ferriera S."/>
            <person name="Fuerstenberg S.I."/>
            <person name="Gachon C.M."/>
            <person name="Gaulin E."/>
            <person name="Govers F."/>
            <person name="Grenville-Briggs L."/>
            <person name="Horner N."/>
            <person name="Hostetler J."/>
            <person name="Jiang R.H."/>
            <person name="Johnson J."/>
            <person name="Krajaejun T."/>
            <person name="Lin H."/>
            <person name="Meijer H.J."/>
            <person name="Moore B."/>
            <person name="Morris P."/>
            <person name="Phuntmart V."/>
            <person name="Puiu D."/>
            <person name="Shetty J."/>
            <person name="Stajich J.E."/>
            <person name="Tripathy S."/>
            <person name="Wawra S."/>
            <person name="van West P."/>
            <person name="Whitty B.R."/>
            <person name="Coutinho P.M."/>
            <person name="Henrissat B."/>
            <person name="Martin F."/>
            <person name="Thomas P.D."/>
            <person name="Tyler B.M."/>
            <person name="De Vries R.P."/>
            <person name="Kamoun S."/>
            <person name="Yandell M."/>
            <person name="Tisserat N."/>
            <person name="Buell C.R."/>
        </authorList>
    </citation>
    <scope>NUCLEOTIDE SEQUENCE</scope>
    <source>
        <strain evidence="4">DAOM:BR144</strain>
    </source>
</reference>
<reference evidence="4" key="2">
    <citation type="submission" date="2010-04" db="EMBL/GenBank/DDBJ databases">
        <authorList>
            <person name="Buell R."/>
            <person name="Hamilton J."/>
            <person name="Hostetler J."/>
        </authorList>
    </citation>
    <scope>NUCLEOTIDE SEQUENCE [LARGE SCALE GENOMIC DNA]</scope>
    <source>
        <strain evidence="4">DAOM:BR144</strain>
    </source>
</reference>
<dbReference type="EnsemblProtists" id="PYU1_T011753">
    <property type="protein sequence ID" value="PYU1_T011753"/>
    <property type="gene ID" value="PYU1_G011727"/>
</dbReference>
<feature type="domain" description="Ysc84 actin-binding" evidence="2">
    <location>
        <begin position="234"/>
        <end position="357"/>
    </location>
</feature>
<dbReference type="CDD" id="cd11526">
    <property type="entry name" value="SYLF_FYVE"/>
    <property type="match status" value="1"/>
</dbReference>
<dbReference type="InterPro" id="IPR051702">
    <property type="entry name" value="SH3_domain_YSC84-like"/>
</dbReference>
<feature type="region of interest" description="Disordered" evidence="1">
    <location>
        <begin position="1"/>
        <end position="25"/>
    </location>
</feature>
<dbReference type="VEuPathDB" id="FungiDB:PYU1_G011727"/>
<organism evidence="3 4">
    <name type="scientific">Globisporangium ultimum (strain ATCC 200006 / CBS 805.95 / DAOM BR144)</name>
    <name type="common">Pythium ultimum</name>
    <dbReference type="NCBI Taxonomy" id="431595"/>
    <lineage>
        <taxon>Eukaryota</taxon>
        <taxon>Sar</taxon>
        <taxon>Stramenopiles</taxon>
        <taxon>Oomycota</taxon>
        <taxon>Peronosporomycetes</taxon>
        <taxon>Pythiales</taxon>
        <taxon>Pythiaceae</taxon>
        <taxon>Globisporangium</taxon>
    </lineage>
</organism>
<evidence type="ECO:0000313" key="3">
    <source>
        <dbReference type="EnsemblProtists" id="PYU1_T011753"/>
    </source>
</evidence>
<dbReference type="OMA" id="GMACDAC"/>
<dbReference type="PANTHER" id="PTHR15629:SF2">
    <property type="entry name" value="SH3 DOMAIN-CONTAINING YSC84-LIKE PROTEIN 1"/>
    <property type="match status" value="1"/>
</dbReference>
<dbReference type="HOGENOM" id="CLU_037079_0_0_1"/>
<dbReference type="PANTHER" id="PTHR15629">
    <property type="entry name" value="SH3YL1 PROTEIN"/>
    <property type="match status" value="1"/>
</dbReference>
<protein>
    <recommendedName>
        <fullName evidence="2">Ysc84 actin-binding domain-containing protein</fullName>
    </recommendedName>
</protein>
<reference evidence="3" key="3">
    <citation type="submission" date="2015-02" db="UniProtKB">
        <authorList>
            <consortium name="EnsemblProtists"/>
        </authorList>
    </citation>
    <scope>IDENTIFICATION</scope>
    <source>
        <strain evidence="3">DAOM BR144</strain>
    </source>
</reference>
<dbReference type="InterPro" id="IPR007461">
    <property type="entry name" value="Ysc84_actin-binding"/>
</dbReference>
<evidence type="ECO:0000313" key="4">
    <source>
        <dbReference type="Proteomes" id="UP000019132"/>
    </source>
</evidence>
<evidence type="ECO:0000259" key="2">
    <source>
        <dbReference type="Pfam" id="PF04366"/>
    </source>
</evidence>
<dbReference type="GO" id="GO:0035091">
    <property type="term" value="F:phosphatidylinositol binding"/>
    <property type="evidence" value="ECO:0007669"/>
    <property type="project" value="TreeGrafter"/>
</dbReference>
<proteinExistence type="predicted"/>
<keyword evidence="4" id="KW-1185">Reference proteome</keyword>
<dbReference type="STRING" id="431595.K3X3F4"/>
<dbReference type="EMBL" id="GL376637">
    <property type="status" value="NOT_ANNOTATED_CDS"/>
    <property type="molecule type" value="Genomic_DNA"/>
</dbReference>
<sequence>MQATAVPTGDVVSAPKSTSGGGIYRSNSFLSSAQAISGSSDSSRPPTSLPARLPSRKSFIVQQQREQQEQATARATLARADTADANFFSGFRGTTVFDSPHQQPATRVTSSASVSGAYLNASSAHHAALRDRSNSWAVTSNGHFPNSEHMMDSKSTGKLTKEINNAVKVVETFLSPKLLKDQSIPEELLIEAYGLVFLTVYKVGFLFSGKIGTGFVISRTAAGWSAPSFISSGGLGFGMMAGGEMVNYMIVLNSRSAVKVFTRNGQFQLGSELDLAVGPIGRAASASLNLSRGGIAPNYSYSHSVGLYGGIGLTSAVICTRRSLNAKLYGDNVTARQILGGEVPCSLAVPLWKALDRALGVRREYANGLPVLVPSFVGVACDTCGYMNSTENHACTRCQNLLVYSVSVHSGRRNTSSLVVTTNHADPQQS</sequence>
<dbReference type="InParanoid" id="K3X3F4"/>